<evidence type="ECO:0000256" key="4">
    <source>
        <dbReference type="ARBA" id="ARBA00035204"/>
    </source>
</evidence>
<evidence type="ECO:0000256" key="3">
    <source>
        <dbReference type="ARBA" id="ARBA00023274"/>
    </source>
</evidence>
<evidence type="ECO:0000256" key="5">
    <source>
        <dbReference type="HAMAP-Rule" id="MF_00374"/>
    </source>
</evidence>
<accession>A0A5C5YFT7</accession>
<evidence type="ECO:0000256" key="1">
    <source>
        <dbReference type="ARBA" id="ARBA00009254"/>
    </source>
</evidence>
<dbReference type="AlphaFoldDB" id="A0A5C5YFT7"/>
<evidence type="ECO:0000313" key="8">
    <source>
        <dbReference type="Proteomes" id="UP000318478"/>
    </source>
</evidence>
<evidence type="ECO:0000313" key="7">
    <source>
        <dbReference type="EMBL" id="TWT73663.1"/>
    </source>
</evidence>
<evidence type="ECO:0000256" key="6">
    <source>
        <dbReference type="SAM" id="MobiDB-lite"/>
    </source>
</evidence>
<comment type="similarity">
    <text evidence="1 5">Belongs to the universal ribosomal protein uL29 family.</text>
</comment>
<dbReference type="PANTHER" id="PTHR10916">
    <property type="entry name" value="60S RIBOSOMAL PROTEIN L35/50S RIBOSOMAL PROTEIN L29"/>
    <property type="match status" value="1"/>
</dbReference>
<organism evidence="7 8">
    <name type="scientific">Posidoniimonas polymericola</name>
    <dbReference type="NCBI Taxonomy" id="2528002"/>
    <lineage>
        <taxon>Bacteria</taxon>
        <taxon>Pseudomonadati</taxon>
        <taxon>Planctomycetota</taxon>
        <taxon>Planctomycetia</taxon>
        <taxon>Pirellulales</taxon>
        <taxon>Lacipirellulaceae</taxon>
        <taxon>Posidoniimonas</taxon>
    </lineage>
</organism>
<sequence length="101" mass="11294">MKPSGPNRPETHESNDPQVHDPTAITMKIAELKDMSDEQLELTAKEAADNLFRLRIQSQTERLDAPSELRRNRRLIARVKTLQTQRATAAGGAETEAEKTA</sequence>
<proteinExistence type="inferred from homology"/>
<dbReference type="GO" id="GO:0006412">
    <property type="term" value="P:translation"/>
    <property type="evidence" value="ECO:0007669"/>
    <property type="project" value="UniProtKB-UniRule"/>
</dbReference>
<dbReference type="SUPFAM" id="SSF46561">
    <property type="entry name" value="Ribosomal protein L29 (L29p)"/>
    <property type="match status" value="1"/>
</dbReference>
<dbReference type="EMBL" id="SJPO01000009">
    <property type="protein sequence ID" value="TWT73663.1"/>
    <property type="molecule type" value="Genomic_DNA"/>
</dbReference>
<dbReference type="InterPro" id="IPR050063">
    <property type="entry name" value="Ribosomal_protein_uL29"/>
</dbReference>
<keyword evidence="3 5" id="KW-0687">Ribonucleoprotein</keyword>
<feature type="region of interest" description="Disordered" evidence="6">
    <location>
        <begin position="1"/>
        <end position="22"/>
    </location>
</feature>
<protein>
    <recommendedName>
        <fullName evidence="4 5">Large ribosomal subunit protein uL29</fullName>
    </recommendedName>
</protein>
<dbReference type="InterPro" id="IPR001854">
    <property type="entry name" value="Ribosomal_uL29"/>
</dbReference>
<keyword evidence="2 5" id="KW-0689">Ribosomal protein</keyword>
<dbReference type="InterPro" id="IPR036049">
    <property type="entry name" value="Ribosomal_uL29_sf"/>
</dbReference>
<dbReference type="Proteomes" id="UP000318478">
    <property type="component" value="Unassembled WGS sequence"/>
</dbReference>
<dbReference type="PANTHER" id="PTHR10916:SF0">
    <property type="entry name" value="LARGE RIBOSOMAL SUBUNIT PROTEIN UL29C"/>
    <property type="match status" value="1"/>
</dbReference>
<dbReference type="NCBIfam" id="TIGR00012">
    <property type="entry name" value="L29"/>
    <property type="match status" value="1"/>
</dbReference>
<dbReference type="GO" id="GO:0022625">
    <property type="term" value="C:cytosolic large ribosomal subunit"/>
    <property type="evidence" value="ECO:0007669"/>
    <property type="project" value="TreeGrafter"/>
</dbReference>
<comment type="caution">
    <text evidence="7">The sequence shown here is derived from an EMBL/GenBank/DDBJ whole genome shotgun (WGS) entry which is preliminary data.</text>
</comment>
<name>A0A5C5YFT7_9BACT</name>
<dbReference type="Pfam" id="PF00831">
    <property type="entry name" value="Ribosomal_L29"/>
    <property type="match status" value="1"/>
</dbReference>
<dbReference type="HAMAP" id="MF_00374">
    <property type="entry name" value="Ribosomal_uL29"/>
    <property type="match status" value="1"/>
</dbReference>
<reference evidence="7 8" key="1">
    <citation type="submission" date="2019-02" db="EMBL/GenBank/DDBJ databases">
        <title>Deep-cultivation of Planctomycetes and their phenomic and genomic characterization uncovers novel biology.</title>
        <authorList>
            <person name="Wiegand S."/>
            <person name="Jogler M."/>
            <person name="Boedeker C."/>
            <person name="Pinto D."/>
            <person name="Vollmers J."/>
            <person name="Rivas-Marin E."/>
            <person name="Kohn T."/>
            <person name="Peeters S.H."/>
            <person name="Heuer A."/>
            <person name="Rast P."/>
            <person name="Oberbeckmann S."/>
            <person name="Bunk B."/>
            <person name="Jeske O."/>
            <person name="Meyerdierks A."/>
            <person name="Storesund J.E."/>
            <person name="Kallscheuer N."/>
            <person name="Luecker S."/>
            <person name="Lage O.M."/>
            <person name="Pohl T."/>
            <person name="Merkel B.J."/>
            <person name="Hornburger P."/>
            <person name="Mueller R.-W."/>
            <person name="Bruemmer F."/>
            <person name="Labrenz M."/>
            <person name="Spormann A.M."/>
            <person name="Op Den Camp H."/>
            <person name="Overmann J."/>
            <person name="Amann R."/>
            <person name="Jetten M.S.M."/>
            <person name="Mascher T."/>
            <person name="Medema M.H."/>
            <person name="Devos D.P."/>
            <person name="Kaster A.-K."/>
            <person name="Ovreas L."/>
            <person name="Rohde M."/>
            <person name="Galperin M.Y."/>
            <person name="Jogler C."/>
        </authorList>
    </citation>
    <scope>NUCLEOTIDE SEQUENCE [LARGE SCALE GENOMIC DNA]</scope>
    <source>
        <strain evidence="7 8">Pla123a</strain>
    </source>
</reference>
<dbReference type="GO" id="GO:0003735">
    <property type="term" value="F:structural constituent of ribosome"/>
    <property type="evidence" value="ECO:0007669"/>
    <property type="project" value="InterPro"/>
</dbReference>
<feature type="compositionally biased region" description="Basic and acidic residues" evidence="6">
    <location>
        <begin position="9"/>
        <end position="19"/>
    </location>
</feature>
<keyword evidence="8" id="KW-1185">Reference proteome</keyword>
<dbReference type="CDD" id="cd00427">
    <property type="entry name" value="Ribosomal_L29_HIP"/>
    <property type="match status" value="1"/>
</dbReference>
<dbReference type="Gene3D" id="1.10.287.310">
    <property type="match status" value="1"/>
</dbReference>
<gene>
    <name evidence="5" type="primary">rpmC</name>
    <name evidence="7" type="ORF">Pla123a_35560</name>
</gene>
<evidence type="ECO:0000256" key="2">
    <source>
        <dbReference type="ARBA" id="ARBA00022980"/>
    </source>
</evidence>